<evidence type="ECO:0000313" key="3">
    <source>
        <dbReference type="EMBL" id="KAA8887188.1"/>
    </source>
</evidence>
<dbReference type="Pfam" id="PF13302">
    <property type="entry name" value="Acetyltransf_3"/>
    <property type="match status" value="1"/>
</dbReference>
<feature type="compositionally biased region" description="Basic and acidic residues" evidence="1">
    <location>
        <begin position="217"/>
        <end position="231"/>
    </location>
</feature>
<dbReference type="EMBL" id="VXLC01000008">
    <property type="protein sequence ID" value="KAA8887188.1"/>
    <property type="molecule type" value="Genomic_DNA"/>
</dbReference>
<dbReference type="GO" id="GO:1990189">
    <property type="term" value="F:protein N-terminal-serine acetyltransferase activity"/>
    <property type="evidence" value="ECO:0007669"/>
    <property type="project" value="TreeGrafter"/>
</dbReference>
<gene>
    <name evidence="3" type="ORF">F3087_20000</name>
</gene>
<reference evidence="3 4" key="1">
    <citation type="submission" date="2019-09" db="EMBL/GenBank/DDBJ databases">
        <authorList>
            <person name="Wang X."/>
        </authorList>
    </citation>
    <scope>NUCLEOTIDE SEQUENCE [LARGE SCALE GENOMIC DNA]</scope>
    <source>
        <strain evidence="3 4">CICC 11023</strain>
    </source>
</reference>
<dbReference type="GO" id="GO:0008999">
    <property type="term" value="F:protein-N-terminal-alanine acetyltransferase activity"/>
    <property type="evidence" value="ECO:0007669"/>
    <property type="project" value="TreeGrafter"/>
</dbReference>
<dbReference type="InterPro" id="IPR000182">
    <property type="entry name" value="GNAT_dom"/>
</dbReference>
<dbReference type="SUPFAM" id="SSF55729">
    <property type="entry name" value="Acyl-CoA N-acyltransferases (Nat)"/>
    <property type="match status" value="1"/>
</dbReference>
<dbReference type="GO" id="GO:0005737">
    <property type="term" value="C:cytoplasm"/>
    <property type="evidence" value="ECO:0007669"/>
    <property type="project" value="TreeGrafter"/>
</dbReference>
<dbReference type="PROSITE" id="PS51186">
    <property type="entry name" value="GNAT"/>
    <property type="match status" value="1"/>
</dbReference>
<proteinExistence type="predicted"/>
<name>A0A5N0ECN8_9NOCA</name>
<dbReference type="RefSeq" id="WP_150403519.1">
    <property type="nucleotide sequence ID" value="NZ_VXLC01000008.1"/>
</dbReference>
<dbReference type="AlphaFoldDB" id="A0A5N0ECN8"/>
<keyword evidence="4" id="KW-1185">Reference proteome</keyword>
<dbReference type="InterPro" id="IPR051908">
    <property type="entry name" value="Ribosomal_N-acetyltransferase"/>
</dbReference>
<dbReference type="PANTHER" id="PTHR43441">
    <property type="entry name" value="RIBOSOMAL-PROTEIN-SERINE ACETYLTRANSFERASE"/>
    <property type="match status" value="1"/>
</dbReference>
<evidence type="ECO:0000259" key="2">
    <source>
        <dbReference type="PROSITE" id="PS51186"/>
    </source>
</evidence>
<evidence type="ECO:0000256" key="1">
    <source>
        <dbReference type="SAM" id="MobiDB-lite"/>
    </source>
</evidence>
<organism evidence="3 4">
    <name type="scientific">Nocardia colli</name>
    <dbReference type="NCBI Taxonomy" id="2545717"/>
    <lineage>
        <taxon>Bacteria</taxon>
        <taxon>Bacillati</taxon>
        <taxon>Actinomycetota</taxon>
        <taxon>Actinomycetes</taxon>
        <taxon>Mycobacteriales</taxon>
        <taxon>Nocardiaceae</taxon>
        <taxon>Nocardia</taxon>
    </lineage>
</organism>
<accession>A0A5N0ECN8</accession>
<evidence type="ECO:0000313" key="4">
    <source>
        <dbReference type="Proteomes" id="UP000323876"/>
    </source>
</evidence>
<dbReference type="Proteomes" id="UP000323876">
    <property type="component" value="Unassembled WGS sequence"/>
</dbReference>
<dbReference type="OrthoDB" id="2061990at2"/>
<feature type="region of interest" description="Disordered" evidence="1">
    <location>
        <begin position="191"/>
        <end position="250"/>
    </location>
</feature>
<comment type="caution">
    <text evidence="3">The sequence shown here is derived from an EMBL/GenBank/DDBJ whole genome shotgun (WGS) entry which is preliminary data.</text>
</comment>
<dbReference type="Gene3D" id="3.40.630.30">
    <property type="match status" value="1"/>
</dbReference>
<dbReference type="InterPro" id="IPR016181">
    <property type="entry name" value="Acyl_CoA_acyltransferase"/>
</dbReference>
<protein>
    <submittedName>
        <fullName evidence="3">GNAT family N-acetyltransferase</fullName>
    </submittedName>
</protein>
<dbReference type="PANTHER" id="PTHR43441:SF10">
    <property type="entry name" value="ACETYLTRANSFERASE"/>
    <property type="match status" value="1"/>
</dbReference>
<feature type="domain" description="N-acetyltransferase" evidence="2">
    <location>
        <begin position="28"/>
        <end position="186"/>
    </location>
</feature>
<keyword evidence="3" id="KW-0808">Transferase</keyword>
<sequence length="250" mass="27013">MPVLTGDLVAAERFTQSAQPDIATGDGLLLRPWTADDAPAVFEAYRDPAIQRWHVRSSGSVAEVRDWLERWAQAWSTGTAANWAVSDLDTGRLVGRAALKNLELAGGVAEVAYWTMPAARGRAVTPRAVLAMTNWAFAVGFHRLQLSHSVANQPSCRVAAKLGFTLEGTMRSAGLHADGWHDMHLHARIKTGYPAGMSGPEKDRTTAEIQQQEPDFAAEHSKATHADEHPQGAELETDESTPDGHSGMDG</sequence>